<feature type="domain" description="F-box" evidence="1">
    <location>
        <begin position="12"/>
        <end position="53"/>
    </location>
</feature>
<dbReference type="AlphaFoldDB" id="A0AAV9P1Z0"/>
<evidence type="ECO:0000259" key="1">
    <source>
        <dbReference type="Pfam" id="PF12937"/>
    </source>
</evidence>
<dbReference type="EMBL" id="JAVRRT010000016">
    <property type="protein sequence ID" value="KAK5165406.1"/>
    <property type="molecule type" value="Genomic_DNA"/>
</dbReference>
<keyword evidence="4" id="KW-1185">Reference proteome</keyword>
<organism evidence="3 4">
    <name type="scientific">Saxophila tyrrhenica</name>
    <dbReference type="NCBI Taxonomy" id="1690608"/>
    <lineage>
        <taxon>Eukaryota</taxon>
        <taxon>Fungi</taxon>
        <taxon>Dikarya</taxon>
        <taxon>Ascomycota</taxon>
        <taxon>Pezizomycotina</taxon>
        <taxon>Dothideomycetes</taxon>
        <taxon>Dothideomycetidae</taxon>
        <taxon>Mycosphaerellales</taxon>
        <taxon>Extremaceae</taxon>
        <taxon>Saxophila</taxon>
    </lineage>
</organism>
<dbReference type="SUPFAM" id="SSF81383">
    <property type="entry name" value="F-box domain"/>
    <property type="match status" value="1"/>
</dbReference>
<dbReference type="Proteomes" id="UP001337655">
    <property type="component" value="Unassembled WGS sequence"/>
</dbReference>
<dbReference type="RefSeq" id="XP_064655490.1">
    <property type="nucleotide sequence ID" value="XM_064806164.1"/>
</dbReference>
<comment type="caution">
    <text evidence="3">The sequence shown here is derived from an EMBL/GenBank/DDBJ whole genome shotgun (WGS) entry which is preliminary data.</text>
</comment>
<dbReference type="GeneID" id="89930267"/>
<name>A0AAV9P1Z0_9PEZI</name>
<proteinExistence type="predicted"/>
<evidence type="ECO:0000313" key="4">
    <source>
        <dbReference type="Proteomes" id="UP001337655"/>
    </source>
</evidence>
<reference evidence="3 4" key="1">
    <citation type="submission" date="2023-08" db="EMBL/GenBank/DDBJ databases">
        <title>Black Yeasts Isolated from many extreme environments.</title>
        <authorList>
            <person name="Coleine C."/>
            <person name="Stajich J.E."/>
            <person name="Selbmann L."/>
        </authorList>
    </citation>
    <scope>NUCLEOTIDE SEQUENCE [LARGE SCALE GENOMIC DNA]</scope>
    <source>
        <strain evidence="3 4">CCFEE 5935</strain>
    </source>
</reference>
<evidence type="ECO:0008006" key="5">
    <source>
        <dbReference type="Google" id="ProtNLM"/>
    </source>
</evidence>
<evidence type="ECO:0000313" key="3">
    <source>
        <dbReference type="EMBL" id="KAK5165406.1"/>
    </source>
</evidence>
<dbReference type="SUPFAM" id="SSF52047">
    <property type="entry name" value="RNI-like"/>
    <property type="match status" value="1"/>
</dbReference>
<dbReference type="InterPro" id="IPR001810">
    <property type="entry name" value="F-box_dom"/>
</dbReference>
<dbReference type="CDD" id="cd09917">
    <property type="entry name" value="F-box_SF"/>
    <property type="match status" value="1"/>
</dbReference>
<dbReference type="InterPro" id="IPR056867">
    <property type="entry name" value="LRR_15"/>
</dbReference>
<feature type="domain" description="Leucine-rich repeat" evidence="2">
    <location>
        <begin position="277"/>
        <end position="436"/>
    </location>
</feature>
<sequence>MPAEPQLRQSPDLPPELTSLIFSHLRSKSDLVRVSRCSKRFQDEAQSHLYSNLELRPLPVSTNHPDDRFRLRALTELFINSPQKAVLVRTLSIRPAFIDGFEEYDENSPVRFPASEKVRQLIHGTAASHLTRTAWYECYSRDNEDAMLAVLLCTLPKLATIDFAISGSAPFVFRTLSVTKPYHTFLSMSQTELARLLPAQEHTTAGQRLHCELRDICWSGKRDHETPFVWTEALFNLPSAKRLYLQFFDSIERAWDDTVWTNPYMYPNELRELPDGTSSITSIELRQCSFAPSDIITILQTPRALRSFIWEIGSSSERIHTVNEMRNLRKALDRHNSSLETLSLDYTEEEPMDETMPPAALGGLQDFTKLSKLQLANIFWLGGDSSDDVFRESCLFDILPRNITTLKLTKCDETLKETCSAVQYILEHRSSLPQLSSISLRIEEGTVRDCGREAEICSLLRLAETSGIWVIVWEQCGMSDRERGWGFSGEVEWAEQIYDELPDFNKAPSYKAVTLESLEEQVKS</sequence>
<accession>A0AAV9P1Z0</accession>
<dbReference type="Pfam" id="PF12937">
    <property type="entry name" value="F-box-like"/>
    <property type="match status" value="1"/>
</dbReference>
<evidence type="ECO:0000259" key="2">
    <source>
        <dbReference type="Pfam" id="PF24969"/>
    </source>
</evidence>
<dbReference type="InterPro" id="IPR036047">
    <property type="entry name" value="F-box-like_dom_sf"/>
</dbReference>
<dbReference type="InterPro" id="IPR032675">
    <property type="entry name" value="LRR_dom_sf"/>
</dbReference>
<dbReference type="Pfam" id="PF24969">
    <property type="entry name" value="LRR_15"/>
    <property type="match status" value="1"/>
</dbReference>
<protein>
    <recommendedName>
        <fullName evidence="5">F-box domain-containing protein</fullName>
    </recommendedName>
</protein>
<gene>
    <name evidence="3" type="ORF">LTR77_008935</name>
</gene>
<dbReference type="Gene3D" id="3.80.10.10">
    <property type="entry name" value="Ribonuclease Inhibitor"/>
    <property type="match status" value="1"/>
</dbReference>